<reference evidence="3 4" key="1">
    <citation type="submission" date="2019-12" db="EMBL/GenBank/DDBJ databases">
        <authorList>
            <person name="Alioto T."/>
            <person name="Alioto T."/>
            <person name="Gomez Garrido J."/>
        </authorList>
    </citation>
    <scope>NUCLEOTIDE SEQUENCE [LARGE SCALE GENOMIC DNA]</scope>
</reference>
<accession>A0A8S0TPJ8</accession>
<dbReference type="AlphaFoldDB" id="A0A8S0TPJ8"/>
<keyword evidence="1" id="KW-0677">Repeat</keyword>
<organism evidence="3 4">
    <name type="scientific">Olea europaea subsp. europaea</name>
    <dbReference type="NCBI Taxonomy" id="158383"/>
    <lineage>
        <taxon>Eukaryota</taxon>
        <taxon>Viridiplantae</taxon>
        <taxon>Streptophyta</taxon>
        <taxon>Embryophyta</taxon>
        <taxon>Tracheophyta</taxon>
        <taxon>Spermatophyta</taxon>
        <taxon>Magnoliopsida</taxon>
        <taxon>eudicotyledons</taxon>
        <taxon>Gunneridae</taxon>
        <taxon>Pentapetalae</taxon>
        <taxon>asterids</taxon>
        <taxon>lamiids</taxon>
        <taxon>Lamiales</taxon>
        <taxon>Oleaceae</taxon>
        <taxon>Oleeae</taxon>
        <taxon>Olea</taxon>
    </lineage>
</organism>
<dbReference type="EMBL" id="CACTIH010007264">
    <property type="protein sequence ID" value="CAA3006772.1"/>
    <property type="molecule type" value="Genomic_DNA"/>
</dbReference>
<name>A0A8S0TPJ8_OLEEU</name>
<protein>
    <submittedName>
        <fullName evidence="3">Importin subunit beta-1</fullName>
    </submittedName>
</protein>
<dbReference type="InterPro" id="IPR058584">
    <property type="entry name" value="IMB1_TNPO1-like_TPR"/>
</dbReference>
<dbReference type="Proteomes" id="UP000594638">
    <property type="component" value="Unassembled WGS sequence"/>
</dbReference>
<dbReference type="InterPro" id="IPR011989">
    <property type="entry name" value="ARM-like"/>
</dbReference>
<evidence type="ECO:0000313" key="3">
    <source>
        <dbReference type="EMBL" id="CAA3006772.1"/>
    </source>
</evidence>
<proteinExistence type="predicted"/>
<comment type="caution">
    <text evidence="3">The sequence shown here is derived from an EMBL/GenBank/DDBJ whole genome shotgun (WGS) entry which is preliminary data.</text>
</comment>
<evidence type="ECO:0000313" key="4">
    <source>
        <dbReference type="Proteomes" id="UP000594638"/>
    </source>
</evidence>
<sequence>MFVMPMLQSAAELSAHTSEADDEKLEYTNLLRNGILEAYSGIFQGIKNSTKTQLLIPHALHILQFLHSIYMEKDMDDVVMKTAIGVLGDLADTLGSNASSLFQQSLSSRDILSECLSSEDHLIKESAEWARLAIGRAIYV</sequence>
<dbReference type="SUPFAM" id="SSF48371">
    <property type="entry name" value="ARM repeat"/>
    <property type="match status" value="1"/>
</dbReference>
<keyword evidence="4" id="KW-1185">Reference proteome</keyword>
<evidence type="ECO:0000259" key="2">
    <source>
        <dbReference type="Pfam" id="PF25574"/>
    </source>
</evidence>
<feature type="domain" description="Importin subunit beta-1/Transportin-1-like TPR repeats" evidence="2">
    <location>
        <begin position="2"/>
        <end position="104"/>
    </location>
</feature>
<dbReference type="Gene3D" id="1.25.10.10">
    <property type="entry name" value="Leucine-rich Repeat Variant"/>
    <property type="match status" value="1"/>
</dbReference>
<gene>
    <name evidence="3" type="ORF">OLEA9_A056385</name>
</gene>
<dbReference type="Pfam" id="PF25574">
    <property type="entry name" value="TPR_IMB1"/>
    <property type="match status" value="1"/>
</dbReference>
<evidence type="ECO:0000256" key="1">
    <source>
        <dbReference type="ARBA" id="ARBA00022737"/>
    </source>
</evidence>
<dbReference type="Gramene" id="OE9A056385T1">
    <property type="protein sequence ID" value="OE9A056385C1"/>
    <property type="gene ID" value="OE9A056385"/>
</dbReference>
<dbReference type="OrthoDB" id="10263328at2759"/>
<dbReference type="InterPro" id="IPR016024">
    <property type="entry name" value="ARM-type_fold"/>
</dbReference>